<dbReference type="Proteomes" id="UP000245412">
    <property type="component" value="Unassembled WGS sequence"/>
</dbReference>
<name>A0AB73SX98_9FIRM</name>
<keyword evidence="1" id="KW-0472">Membrane</keyword>
<dbReference type="AlphaFoldDB" id="A0AB73SX98"/>
<sequence length="426" mass="47708">MGKIKDKLKGIPVHVKNLGPVRKIREKREEKKQQQDMLWSPADAQNLEFPDQVEIYQKKKKNKWIIISSIVVVGVLGLFIFDYFHVATGYFVTSDEERSDISGTQYLELGSGLLKFSSDGASSISNSGEVNWSTTYSMQSPIADICENTAAIADQKGTQIYVFGEEGLKGQFKTLLPIEKVKVARQGVVAAVLEDGDVTWINFYDASGTEIAKNRTSLGESGYPLDIALSPDGMKIMISYLKTTTGVISTDISFYNFDSVGQTKIDNMVSSTSYENAVAPNVCFLSESVSAAFRDDGFSIYKGKQIPEEKANVEFEQEVLSIFYDDSHLGFVFASDKIEHKYKIQLYDLNGRKTMEQYIDMEYTKIKLDGGKIILLNDKKCAIYSTGGRKLFEGTFQEPLVDVISVPGLRKYMALTQNSTIWFRLK</sequence>
<organism evidence="2 3">
    <name type="scientific">Murimonas intestini</name>
    <dbReference type="NCBI Taxonomy" id="1337051"/>
    <lineage>
        <taxon>Bacteria</taxon>
        <taxon>Bacillati</taxon>
        <taxon>Bacillota</taxon>
        <taxon>Clostridia</taxon>
        <taxon>Lachnospirales</taxon>
        <taxon>Lachnospiraceae</taxon>
        <taxon>Murimonas</taxon>
    </lineage>
</organism>
<protein>
    <recommendedName>
        <fullName evidence="4">WD40 repeat domain-containing protein</fullName>
    </recommendedName>
</protein>
<evidence type="ECO:0000313" key="3">
    <source>
        <dbReference type="Proteomes" id="UP000245412"/>
    </source>
</evidence>
<dbReference type="EMBL" id="QGGY01000028">
    <property type="protein sequence ID" value="PWJ71760.1"/>
    <property type="molecule type" value="Genomic_DNA"/>
</dbReference>
<keyword evidence="3" id="KW-1185">Reference proteome</keyword>
<evidence type="ECO:0000313" key="2">
    <source>
        <dbReference type="EMBL" id="PWJ71760.1"/>
    </source>
</evidence>
<dbReference type="RefSeq" id="WP_109748859.1">
    <property type="nucleotide sequence ID" value="NZ_CABJAT010000009.1"/>
</dbReference>
<dbReference type="InterPro" id="IPR043765">
    <property type="entry name" value="DUF5711"/>
</dbReference>
<proteinExistence type="predicted"/>
<accession>A0AB73SX98</accession>
<keyword evidence="1" id="KW-0812">Transmembrane</keyword>
<evidence type="ECO:0008006" key="4">
    <source>
        <dbReference type="Google" id="ProtNLM"/>
    </source>
</evidence>
<evidence type="ECO:0000256" key="1">
    <source>
        <dbReference type="SAM" id="Phobius"/>
    </source>
</evidence>
<comment type="caution">
    <text evidence="2">The sequence shown here is derived from an EMBL/GenBank/DDBJ whole genome shotgun (WGS) entry which is preliminary data.</text>
</comment>
<dbReference type="Pfam" id="PF18975">
    <property type="entry name" value="DUF5711"/>
    <property type="match status" value="1"/>
</dbReference>
<feature type="transmembrane region" description="Helical" evidence="1">
    <location>
        <begin position="64"/>
        <end position="84"/>
    </location>
</feature>
<keyword evidence="1" id="KW-1133">Transmembrane helix</keyword>
<reference evidence="2 3" key="1">
    <citation type="submission" date="2018-05" db="EMBL/GenBank/DDBJ databases">
        <authorList>
            <person name="Goeker M."/>
            <person name="Huntemann M."/>
            <person name="Clum A."/>
            <person name="Pillay M."/>
            <person name="Palaniappan K."/>
            <person name="Varghese N."/>
            <person name="Mikhailova N."/>
            <person name="Stamatis D."/>
            <person name="Reddy T."/>
            <person name="Daum C."/>
            <person name="Shapiro N."/>
            <person name="Ivanova N."/>
            <person name="Kyrpides N."/>
            <person name="Woyke T."/>
        </authorList>
    </citation>
    <scope>NUCLEOTIDE SEQUENCE [LARGE SCALE GENOMIC DNA]</scope>
    <source>
        <strain evidence="2 3">DSM 26524</strain>
    </source>
</reference>
<gene>
    <name evidence="2" type="ORF">C7383_1287</name>
</gene>